<gene>
    <name evidence="8" type="primary">20352877</name>
    <name evidence="7" type="ORF">GGTG_12419</name>
</gene>
<dbReference type="InterPro" id="IPR001810">
    <property type="entry name" value="F-box_dom"/>
</dbReference>
<feature type="region of interest" description="Disordered" evidence="5">
    <location>
        <begin position="704"/>
        <end position="813"/>
    </location>
</feature>
<keyword evidence="3" id="KW-0677">Repeat</keyword>
<dbReference type="OrthoDB" id="19711at2759"/>
<dbReference type="Proteomes" id="UP000006039">
    <property type="component" value="Unassembled WGS sequence"/>
</dbReference>
<organism evidence="7">
    <name type="scientific">Gaeumannomyces tritici (strain R3-111a-1)</name>
    <name type="common">Wheat and barley take-all root rot fungus</name>
    <name type="synonym">Gaeumannomyces graminis var. tritici</name>
    <dbReference type="NCBI Taxonomy" id="644352"/>
    <lineage>
        <taxon>Eukaryota</taxon>
        <taxon>Fungi</taxon>
        <taxon>Dikarya</taxon>
        <taxon>Ascomycota</taxon>
        <taxon>Pezizomycotina</taxon>
        <taxon>Sordariomycetes</taxon>
        <taxon>Sordariomycetidae</taxon>
        <taxon>Magnaporthales</taxon>
        <taxon>Magnaporthaceae</taxon>
        <taxon>Gaeumannomyces</taxon>
    </lineage>
</organism>
<dbReference type="PROSITE" id="PS50294">
    <property type="entry name" value="WD_REPEATS_REGION"/>
    <property type="match status" value="2"/>
</dbReference>
<dbReference type="InterPro" id="IPR036322">
    <property type="entry name" value="WD40_repeat_dom_sf"/>
</dbReference>
<dbReference type="Gene3D" id="2.130.10.10">
    <property type="entry name" value="YVTN repeat-like/Quinoprotein amine dehydrogenase"/>
    <property type="match status" value="2"/>
</dbReference>
<feature type="compositionally biased region" description="Polar residues" evidence="5">
    <location>
        <begin position="941"/>
        <end position="997"/>
    </location>
</feature>
<feature type="compositionally biased region" description="Polar residues" evidence="5">
    <location>
        <begin position="715"/>
        <end position="741"/>
    </location>
</feature>
<feature type="region of interest" description="Disordered" evidence="5">
    <location>
        <begin position="634"/>
        <end position="658"/>
    </location>
</feature>
<dbReference type="SUPFAM" id="SSF81383">
    <property type="entry name" value="F-box domain"/>
    <property type="match status" value="1"/>
</dbReference>
<dbReference type="InterPro" id="IPR019775">
    <property type="entry name" value="WD40_repeat_CS"/>
</dbReference>
<feature type="region of interest" description="Disordered" evidence="5">
    <location>
        <begin position="1"/>
        <end position="22"/>
    </location>
</feature>
<dbReference type="PANTHER" id="PTHR14604">
    <property type="entry name" value="WD40 REPEAT PF20"/>
    <property type="match status" value="1"/>
</dbReference>
<dbReference type="SMART" id="SM00320">
    <property type="entry name" value="WD40"/>
    <property type="match status" value="6"/>
</dbReference>
<feature type="region of interest" description="Disordered" evidence="5">
    <location>
        <begin position="918"/>
        <end position="1039"/>
    </location>
</feature>
<evidence type="ECO:0000259" key="6">
    <source>
        <dbReference type="PROSITE" id="PS50181"/>
    </source>
</evidence>
<evidence type="ECO:0000256" key="5">
    <source>
        <dbReference type="SAM" id="MobiDB-lite"/>
    </source>
</evidence>
<dbReference type="InterPro" id="IPR001680">
    <property type="entry name" value="WD40_rpt"/>
</dbReference>
<feature type="repeat" description="WD" evidence="4">
    <location>
        <begin position="547"/>
        <end position="586"/>
    </location>
</feature>
<dbReference type="PROSITE" id="PS50082">
    <property type="entry name" value="WD_REPEATS_2"/>
    <property type="match status" value="4"/>
</dbReference>
<reference evidence="8" key="5">
    <citation type="submission" date="2018-04" db="UniProtKB">
        <authorList>
            <consortium name="EnsemblFungi"/>
        </authorList>
    </citation>
    <scope>IDENTIFICATION</scope>
    <source>
        <strain evidence="8">R3-111a-1</strain>
    </source>
</reference>
<dbReference type="EMBL" id="GL385402">
    <property type="protein sequence ID" value="EJT70246.1"/>
    <property type="molecule type" value="Genomic_DNA"/>
</dbReference>
<feature type="compositionally biased region" description="Basic and acidic residues" evidence="5">
    <location>
        <begin position="801"/>
        <end position="812"/>
    </location>
</feature>
<dbReference type="InterPro" id="IPR036047">
    <property type="entry name" value="F-box-like_dom_sf"/>
</dbReference>
<protein>
    <recommendedName>
        <fullName evidence="6">F-box domain-containing protein</fullName>
    </recommendedName>
</protein>
<evidence type="ECO:0000256" key="3">
    <source>
        <dbReference type="ARBA" id="ARBA00022737"/>
    </source>
</evidence>
<evidence type="ECO:0000256" key="2">
    <source>
        <dbReference type="ARBA" id="ARBA00022574"/>
    </source>
</evidence>
<keyword evidence="9" id="KW-1185">Reference proteome</keyword>
<dbReference type="InterPro" id="IPR050995">
    <property type="entry name" value="WD-F-box_domain-protein"/>
</dbReference>
<evidence type="ECO:0000313" key="7">
    <source>
        <dbReference type="EMBL" id="EJT70246.1"/>
    </source>
</evidence>
<dbReference type="PRINTS" id="PR00320">
    <property type="entry name" value="GPROTEINBRPT"/>
</dbReference>
<reference evidence="7" key="2">
    <citation type="submission" date="2010-07" db="EMBL/GenBank/DDBJ databases">
        <authorList>
            <consortium name="The Broad Institute Genome Sequencing Platform"/>
            <consortium name="Broad Institute Genome Sequencing Center for Infectious Disease"/>
            <person name="Ma L.-J."/>
            <person name="Dead R."/>
            <person name="Young S."/>
            <person name="Zeng Q."/>
            <person name="Koehrsen M."/>
            <person name="Alvarado L."/>
            <person name="Berlin A."/>
            <person name="Chapman S.B."/>
            <person name="Chen Z."/>
            <person name="Freedman E."/>
            <person name="Gellesch M."/>
            <person name="Goldberg J."/>
            <person name="Griggs A."/>
            <person name="Gujja S."/>
            <person name="Heilman E.R."/>
            <person name="Heiman D."/>
            <person name="Hepburn T."/>
            <person name="Howarth C."/>
            <person name="Jen D."/>
            <person name="Larson L."/>
            <person name="Mehta T."/>
            <person name="Neiman D."/>
            <person name="Pearson M."/>
            <person name="Roberts A."/>
            <person name="Saif S."/>
            <person name="Shea T."/>
            <person name="Shenoy N."/>
            <person name="Sisk P."/>
            <person name="Stolte C."/>
            <person name="Sykes S."/>
            <person name="Walk T."/>
            <person name="White J."/>
            <person name="Yandava C."/>
            <person name="Haas B."/>
            <person name="Nusbaum C."/>
            <person name="Birren B."/>
        </authorList>
    </citation>
    <scope>NUCLEOTIDE SEQUENCE</scope>
    <source>
        <strain evidence="7">R3-111a-1</strain>
    </source>
</reference>
<dbReference type="EnsemblFungi" id="EJT70246">
    <property type="protein sequence ID" value="EJT70246"/>
    <property type="gene ID" value="GGTG_12419"/>
</dbReference>
<accession>J3PFZ4</accession>
<reference evidence="9" key="1">
    <citation type="submission" date="2010-07" db="EMBL/GenBank/DDBJ databases">
        <title>The genome sequence of Gaeumannomyces graminis var. tritici strain R3-111a-1.</title>
        <authorList>
            <consortium name="The Broad Institute Genome Sequencing Platform"/>
            <person name="Ma L.-J."/>
            <person name="Dead R."/>
            <person name="Young S."/>
            <person name="Zeng Q."/>
            <person name="Koehrsen M."/>
            <person name="Alvarado L."/>
            <person name="Berlin A."/>
            <person name="Chapman S.B."/>
            <person name="Chen Z."/>
            <person name="Freedman E."/>
            <person name="Gellesch M."/>
            <person name="Goldberg J."/>
            <person name="Griggs A."/>
            <person name="Gujja S."/>
            <person name="Heilman E.R."/>
            <person name="Heiman D."/>
            <person name="Hepburn T."/>
            <person name="Howarth C."/>
            <person name="Jen D."/>
            <person name="Larson L."/>
            <person name="Mehta T."/>
            <person name="Neiman D."/>
            <person name="Pearson M."/>
            <person name="Roberts A."/>
            <person name="Saif S."/>
            <person name="Shea T."/>
            <person name="Shenoy N."/>
            <person name="Sisk P."/>
            <person name="Stolte C."/>
            <person name="Sykes S."/>
            <person name="Walk T."/>
            <person name="White J."/>
            <person name="Yandava C."/>
            <person name="Haas B."/>
            <person name="Nusbaum C."/>
            <person name="Birren B."/>
        </authorList>
    </citation>
    <scope>NUCLEOTIDE SEQUENCE [LARGE SCALE GENOMIC DNA]</scope>
    <source>
        <strain evidence="9">R3-111a-1</strain>
    </source>
</reference>
<sequence length="1086" mass="118143">MNSADEGYSEAPLNTSVTKPARTPSREVSALLLRHMSELSLSNKTQLAMALLEELPTSVIAEIVEGLSSRLYINFIMYLPAEICLKILGYLDPLSLINVVKACRAWHNLASDRKLWERVYYREGWKAATNEVQIWEDKVNSTGISGPSLSGQLRRLRSSEDDDGHTHKKRSKASPLPETSSGTEHDYILTENPIQSPADVEMGEASLFGGPVGLSGAPRTCMTPSLDAMNMDGPSSNFDARSGLGARAVDKGKGKAVEQQVAIPTPMLSKDTSEIRPETLPEMFPAEGLNTLPKSTLWTWQSNSSRYRLNWKYMYSTRHRLEQNWERGRFVNFQFPHPDHMEEGHNECIYSLQFNSRYLVSGSRDHTIRIWDMQTRRLVRPPLAAHNGSVLCLQFDSDPEEDVIVSGSSDSDVIIWKFSTGQVIQRLSRAHHESVLNVKFDKRILVTCSKDKSIKVFNRRPMSPGDLGYGEPGKVYEVGKTIKDYGGLYDGLDNLAIKPPYSMIGALVGHSAAVNAVQICGDEVVSASGDRNLKIWKWPAQQCIRTYIGHSKGIACVQYDGKRIVSGSNDNLVKVFDRQTGLEIASLRGHTDLVRTVQAGFADLPYSDYEDLQQAKEIDKGYFDAVVAKAHAGLHSRGRPNNAGSRRPEDITAFGAKLPPGGGGGQYARIVSGSYDESIIIWRRDKKGVWQKAHHLKQEDAAEAAAARAVVPPTSAVSMHHSLSATAPRESTNAPAQSAEDTLSMLRAQRHPDTAGHASSSSAPSHNGMPPSSTSRRPRRADRTEQTEALTAAAAGPSDESTARRPSPESRDVQVITSPITAVLTPTSINSFTAMIDMTVPQGVYALQQALANFPTLLVLQQQLQAAIDREPSPFLRSQLRQAVSAAVVRTQLAQARNRRESNMQSTRDVRHAAQFATAASGQEQGAAGPSSAASATGSTRPQPTTHNSAPSALSVSRPSSGSGARTGPSLQLQDTGLPQMDGPTNTTSGSGISAGSNAHAHVSGGPPPAPTQAPAQPAQPRPAGHGHHHPHMRDADERTPVRVFKLQFDVRRIVCCSQTSVIVGWDFCNGDPELEEVSRFFGTVE</sequence>
<dbReference type="RefSeq" id="XP_009228580.1">
    <property type="nucleotide sequence ID" value="XM_009230316.1"/>
</dbReference>
<feature type="compositionally biased region" description="Low complexity" evidence="5">
    <location>
        <begin position="918"/>
        <end position="940"/>
    </location>
</feature>
<dbReference type="Pfam" id="PF12937">
    <property type="entry name" value="F-box-like"/>
    <property type="match status" value="1"/>
</dbReference>
<dbReference type="HOGENOM" id="CLU_000288_103_0_1"/>
<keyword evidence="2 4" id="KW-0853">WD repeat</keyword>
<dbReference type="CDD" id="cd00200">
    <property type="entry name" value="WD40"/>
    <property type="match status" value="1"/>
</dbReference>
<feature type="repeat" description="WD" evidence="4">
    <location>
        <begin position="507"/>
        <end position="546"/>
    </location>
</feature>
<evidence type="ECO:0000256" key="4">
    <source>
        <dbReference type="PROSITE-ProRule" id="PRU00221"/>
    </source>
</evidence>
<dbReference type="PANTHER" id="PTHR14604:SF4">
    <property type="entry name" value="F-BOX DOMAIN-CONTAINING PROTEIN"/>
    <property type="match status" value="1"/>
</dbReference>
<feature type="domain" description="F-box" evidence="6">
    <location>
        <begin position="73"/>
        <end position="119"/>
    </location>
</feature>
<dbReference type="STRING" id="644352.J3PFZ4"/>
<dbReference type="VEuPathDB" id="FungiDB:GGTG_12419"/>
<dbReference type="AlphaFoldDB" id="J3PFZ4"/>
<proteinExistence type="inferred from homology"/>
<feature type="compositionally biased region" description="Low complexity" evidence="5">
    <location>
        <begin position="1013"/>
        <end position="1024"/>
    </location>
</feature>
<dbReference type="PROSITE" id="PS50181">
    <property type="entry name" value="FBOX"/>
    <property type="match status" value="1"/>
</dbReference>
<dbReference type="SUPFAM" id="SSF50978">
    <property type="entry name" value="WD40 repeat-like"/>
    <property type="match status" value="1"/>
</dbReference>
<dbReference type="InterPro" id="IPR020472">
    <property type="entry name" value="WD40_PAC1"/>
</dbReference>
<dbReference type="PROSITE" id="PS00678">
    <property type="entry name" value="WD_REPEATS_1"/>
    <property type="match status" value="1"/>
</dbReference>
<reference evidence="8" key="4">
    <citation type="journal article" date="2015" name="G3 (Bethesda)">
        <title>Genome sequences of three phytopathogenic species of the Magnaporthaceae family of fungi.</title>
        <authorList>
            <person name="Okagaki L.H."/>
            <person name="Nunes C.C."/>
            <person name="Sailsbery J."/>
            <person name="Clay B."/>
            <person name="Brown D."/>
            <person name="John T."/>
            <person name="Oh Y."/>
            <person name="Young N."/>
            <person name="Fitzgerald M."/>
            <person name="Haas B.J."/>
            <person name="Zeng Q."/>
            <person name="Young S."/>
            <person name="Adiconis X."/>
            <person name="Fan L."/>
            <person name="Levin J.Z."/>
            <person name="Mitchell T.K."/>
            <person name="Okubara P.A."/>
            <person name="Farman M.L."/>
            <person name="Kohn L.M."/>
            <person name="Birren B."/>
            <person name="Ma L.-J."/>
            <person name="Dean R.A."/>
        </authorList>
    </citation>
    <scope>NUCLEOTIDE SEQUENCE</scope>
    <source>
        <strain evidence="8">R3-111a-1</strain>
    </source>
</reference>
<name>J3PFZ4_GAET3</name>
<dbReference type="GeneID" id="20352877"/>
<dbReference type="Pfam" id="PF00400">
    <property type="entry name" value="WD40"/>
    <property type="match status" value="5"/>
</dbReference>
<evidence type="ECO:0000256" key="1">
    <source>
        <dbReference type="ARBA" id="ARBA00007968"/>
    </source>
</evidence>
<dbReference type="InterPro" id="IPR015943">
    <property type="entry name" value="WD40/YVTN_repeat-like_dom_sf"/>
</dbReference>
<feature type="repeat" description="WD" evidence="4">
    <location>
        <begin position="383"/>
        <end position="426"/>
    </location>
</feature>
<dbReference type="Gene3D" id="1.20.1280.50">
    <property type="match status" value="1"/>
</dbReference>
<feature type="region of interest" description="Disordered" evidence="5">
    <location>
        <begin position="146"/>
        <end position="184"/>
    </location>
</feature>
<evidence type="ECO:0000313" key="8">
    <source>
        <dbReference type="EnsemblFungi" id="EJT70246"/>
    </source>
</evidence>
<feature type="compositionally biased region" description="Low complexity" evidence="5">
    <location>
        <begin position="757"/>
        <end position="775"/>
    </location>
</feature>
<evidence type="ECO:0000313" key="9">
    <source>
        <dbReference type="Proteomes" id="UP000006039"/>
    </source>
</evidence>
<comment type="similarity">
    <text evidence="1">Belongs to the WD repeat MET30/SCONB/SCON-2 family.</text>
</comment>
<reference evidence="7" key="3">
    <citation type="submission" date="2010-09" db="EMBL/GenBank/DDBJ databases">
        <title>Annotation of Gaeumannomyces graminis var. tritici R3-111a-1.</title>
        <authorList>
            <consortium name="The Broad Institute Genome Sequencing Platform"/>
            <person name="Ma L.-J."/>
            <person name="Dead R."/>
            <person name="Young S.K."/>
            <person name="Zeng Q."/>
            <person name="Gargeya S."/>
            <person name="Fitzgerald M."/>
            <person name="Haas B."/>
            <person name="Abouelleil A."/>
            <person name="Alvarado L."/>
            <person name="Arachchi H.M."/>
            <person name="Berlin A."/>
            <person name="Brown A."/>
            <person name="Chapman S.B."/>
            <person name="Chen Z."/>
            <person name="Dunbar C."/>
            <person name="Freedman E."/>
            <person name="Gearin G."/>
            <person name="Gellesch M."/>
            <person name="Goldberg J."/>
            <person name="Griggs A."/>
            <person name="Gujja S."/>
            <person name="Heiman D."/>
            <person name="Howarth C."/>
            <person name="Larson L."/>
            <person name="Lui A."/>
            <person name="MacDonald P.J.P."/>
            <person name="Mehta T."/>
            <person name="Montmayeur A."/>
            <person name="Murphy C."/>
            <person name="Neiman D."/>
            <person name="Pearson M."/>
            <person name="Priest M."/>
            <person name="Roberts A."/>
            <person name="Saif S."/>
            <person name="Shea T."/>
            <person name="Shenoy N."/>
            <person name="Sisk P."/>
            <person name="Stolte C."/>
            <person name="Sykes S."/>
            <person name="Yandava C."/>
            <person name="Wortman J."/>
            <person name="Nusbaum C."/>
            <person name="Birren B."/>
        </authorList>
    </citation>
    <scope>NUCLEOTIDE SEQUENCE</scope>
    <source>
        <strain evidence="7">R3-111a-1</strain>
    </source>
</reference>
<dbReference type="SMART" id="SM00256">
    <property type="entry name" value="FBOX"/>
    <property type="match status" value="1"/>
</dbReference>
<dbReference type="eggNOG" id="KOG0281">
    <property type="taxonomic scope" value="Eukaryota"/>
</dbReference>
<feature type="repeat" description="WD" evidence="4">
    <location>
        <begin position="342"/>
        <end position="381"/>
    </location>
</feature>